<feature type="region of interest" description="Disordered" evidence="1">
    <location>
        <begin position="1"/>
        <end position="194"/>
    </location>
</feature>
<evidence type="ECO:0000313" key="3">
    <source>
        <dbReference type="Proteomes" id="UP001215598"/>
    </source>
</evidence>
<feature type="compositionally biased region" description="Basic and acidic residues" evidence="1">
    <location>
        <begin position="135"/>
        <end position="146"/>
    </location>
</feature>
<dbReference type="AlphaFoldDB" id="A0AAD7MQK3"/>
<evidence type="ECO:0000313" key="2">
    <source>
        <dbReference type="EMBL" id="KAJ7728368.1"/>
    </source>
</evidence>
<comment type="caution">
    <text evidence="2">The sequence shown here is derived from an EMBL/GenBank/DDBJ whole genome shotgun (WGS) entry which is preliminary data.</text>
</comment>
<feature type="compositionally biased region" description="Basic residues" evidence="1">
    <location>
        <begin position="85"/>
        <end position="95"/>
    </location>
</feature>
<keyword evidence="3" id="KW-1185">Reference proteome</keyword>
<protein>
    <submittedName>
        <fullName evidence="2">Uncharacterized protein</fullName>
    </submittedName>
</protein>
<feature type="compositionally biased region" description="Basic residues" evidence="1">
    <location>
        <begin position="123"/>
        <end position="134"/>
    </location>
</feature>
<proteinExistence type="predicted"/>
<sequence length="194" mass="21605">MPAPPSIKTSIAQEAKKKRRREGKRKDLPRRARTHAVRRSEVGRARKCAKSTRKCASARGESARSTRTESAPKCAKVRVNDSHSRQRKVRKYAKCRRAEVRASAPSMRKYAKGQSAQSAKGAKSTRKVQKRARARRESAQVREKGAKYARKTQSADVRTRKYAKPGMPTETEAHNSSPAPHQQNVSCLGGSGRV</sequence>
<dbReference type="EMBL" id="JARKIB010000173">
    <property type="protein sequence ID" value="KAJ7728368.1"/>
    <property type="molecule type" value="Genomic_DNA"/>
</dbReference>
<feature type="compositionally biased region" description="Polar residues" evidence="1">
    <location>
        <begin position="174"/>
        <end position="186"/>
    </location>
</feature>
<name>A0AAD7MQK3_9AGAR</name>
<dbReference type="Proteomes" id="UP001215598">
    <property type="component" value="Unassembled WGS sequence"/>
</dbReference>
<accession>A0AAD7MQK3</accession>
<evidence type="ECO:0000256" key="1">
    <source>
        <dbReference type="SAM" id="MobiDB-lite"/>
    </source>
</evidence>
<organism evidence="2 3">
    <name type="scientific">Mycena metata</name>
    <dbReference type="NCBI Taxonomy" id="1033252"/>
    <lineage>
        <taxon>Eukaryota</taxon>
        <taxon>Fungi</taxon>
        <taxon>Dikarya</taxon>
        <taxon>Basidiomycota</taxon>
        <taxon>Agaricomycotina</taxon>
        <taxon>Agaricomycetes</taxon>
        <taxon>Agaricomycetidae</taxon>
        <taxon>Agaricales</taxon>
        <taxon>Marasmiineae</taxon>
        <taxon>Mycenaceae</taxon>
        <taxon>Mycena</taxon>
    </lineage>
</organism>
<gene>
    <name evidence="2" type="ORF">B0H16DRAFT_1470541</name>
</gene>
<reference evidence="2" key="1">
    <citation type="submission" date="2023-03" db="EMBL/GenBank/DDBJ databases">
        <title>Massive genome expansion in bonnet fungi (Mycena s.s.) driven by repeated elements and novel gene families across ecological guilds.</title>
        <authorList>
            <consortium name="Lawrence Berkeley National Laboratory"/>
            <person name="Harder C.B."/>
            <person name="Miyauchi S."/>
            <person name="Viragh M."/>
            <person name="Kuo A."/>
            <person name="Thoen E."/>
            <person name="Andreopoulos B."/>
            <person name="Lu D."/>
            <person name="Skrede I."/>
            <person name="Drula E."/>
            <person name="Henrissat B."/>
            <person name="Morin E."/>
            <person name="Kohler A."/>
            <person name="Barry K."/>
            <person name="LaButti K."/>
            <person name="Morin E."/>
            <person name="Salamov A."/>
            <person name="Lipzen A."/>
            <person name="Mereny Z."/>
            <person name="Hegedus B."/>
            <person name="Baldrian P."/>
            <person name="Stursova M."/>
            <person name="Weitz H."/>
            <person name="Taylor A."/>
            <person name="Grigoriev I.V."/>
            <person name="Nagy L.G."/>
            <person name="Martin F."/>
            <person name="Kauserud H."/>
        </authorList>
    </citation>
    <scope>NUCLEOTIDE SEQUENCE</scope>
    <source>
        <strain evidence="2">CBHHK182m</strain>
    </source>
</reference>